<dbReference type="Gene3D" id="1.10.510.10">
    <property type="entry name" value="Transferase(Phosphotransferase) domain 1"/>
    <property type="match status" value="1"/>
</dbReference>
<dbReference type="PROSITE" id="PS00107">
    <property type="entry name" value="PROTEIN_KINASE_ATP"/>
    <property type="match status" value="1"/>
</dbReference>
<dbReference type="InterPro" id="IPR000719">
    <property type="entry name" value="Prot_kinase_dom"/>
</dbReference>
<dbReference type="Proteomes" id="UP000093561">
    <property type="component" value="Unassembled WGS sequence"/>
</dbReference>
<reference evidence="5" key="3">
    <citation type="submission" date="2024-02" db="UniProtKB">
        <authorList>
            <consortium name="WormBaseParasite"/>
        </authorList>
    </citation>
    <scope>IDENTIFICATION</scope>
    <source>
        <strain evidence="5">pt0022</strain>
    </source>
</reference>
<organism evidence="4 5">
    <name type="scientific">Wuchereria bancrofti</name>
    <dbReference type="NCBI Taxonomy" id="6293"/>
    <lineage>
        <taxon>Eukaryota</taxon>
        <taxon>Metazoa</taxon>
        <taxon>Ecdysozoa</taxon>
        <taxon>Nematoda</taxon>
        <taxon>Chromadorea</taxon>
        <taxon>Rhabditida</taxon>
        <taxon>Spirurina</taxon>
        <taxon>Spiruromorpha</taxon>
        <taxon>Filarioidea</taxon>
        <taxon>Onchocercidae</taxon>
        <taxon>Wuchereria</taxon>
    </lineage>
</organism>
<name>A0AAF5PSE9_WUCBA</name>
<dbReference type="InterPro" id="IPR011009">
    <property type="entry name" value="Kinase-like_dom_sf"/>
</dbReference>
<reference evidence="4" key="1">
    <citation type="submission" date="2015-03" db="EMBL/GenBank/DDBJ databases">
        <title>Wuchereria bancrofti Genome Sequencing Papua New Guinea Strain.</title>
        <authorList>
            <person name="Small S.T."/>
            <person name="Serre D."/>
            <person name="Zimmerman P.A."/>
        </authorList>
    </citation>
    <scope>NUCLEOTIDE SEQUENCE [LARGE SCALE GENOMIC DNA]</scope>
    <source>
        <strain evidence="4">pt0022</strain>
    </source>
</reference>
<evidence type="ECO:0000313" key="4">
    <source>
        <dbReference type="Proteomes" id="UP000093561"/>
    </source>
</evidence>
<dbReference type="GO" id="GO:0005524">
    <property type="term" value="F:ATP binding"/>
    <property type="evidence" value="ECO:0007669"/>
    <property type="project" value="UniProtKB-UniRule"/>
</dbReference>
<accession>A0AAF5PSE9</accession>
<dbReference type="GO" id="GO:0004672">
    <property type="term" value="F:protein kinase activity"/>
    <property type="evidence" value="ECO:0007669"/>
    <property type="project" value="InterPro"/>
</dbReference>
<dbReference type="AlphaFoldDB" id="A0AAF5PSE9"/>
<evidence type="ECO:0000256" key="1">
    <source>
        <dbReference type="PROSITE-ProRule" id="PRU10141"/>
    </source>
</evidence>
<feature type="binding site" evidence="1">
    <location>
        <position position="68"/>
    </location>
    <ligand>
        <name>ATP</name>
        <dbReference type="ChEBI" id="CHEBI:30616"/>
    </ligand>
</feature>
<dbReference type="InterPro" id="IPR017441">
    <property type="entry name" value="Protein_kinase_ATP_BS"/>
</dbReference>
<feature type="compositionally biased region" description="Basic and acidic residues" evidence="2">
    <location>
        <begin position="310"/>
        <end position="320"/>
    </location>
</feature>
<dbReference type="SMART" id="SM00220">
    <property type="entry name" value="S_TKc"/>
    <property type="match status" value="1"/>
</dbReference>
<dbReference type="Pfam" id="PF00069">
    <property type="entry name" value="Pkinase"/>
    <property type="match status" value="1"/>
</dbReference>
<reference evidence="4" key="2">
    <citation type="journal article" date="2016" name="Mol. Ecol.">
        <title>Population genomics of the filarial nematode parasite Wuchereria bancrofti from mosquitoes.</title>
        <authorList>
            <person name="Small S.T."/>
            <person name="Reimer L.J."/>
            <person name="Tisch D.J."/>
            <person name="King C.L."/>
            <person name="Christensen B.M."/>
            <person name="Siba P.M."/>
            <person name="Kazura J.W."/>
            <person name="Serre D."/>
            <person name="Zimmerman P.A."/>
        </authorList>
    </citation>
    <scope>NUCLEOTIDE SEQUENCE</scope>
    <source>
        <strain evidence="4">pt0022</strain>
    </source>
</reference>
<dbReference type="PANTHER" id="PTHR11909">
    <property type="entry name" value="CASEIN KINASE-RELATED"/>
    <property type="match status" value="1"/>
</dbReference>
<evidence type="ECO:0000259" key="3">
    <source>
        <dbReference type="PROSITE" id="PS50011"/>
    </source>
</evidence>
<dbReference type="InterPro" id="IPR050235">
    <property type="entry name" value="CK1_Ser-Thr_kinase"/>
</dbReference>
<dbReference type="SUPFAM" id="SSF56112">
    <property type="entry name" value="Protein kinase-like (PK-like)"/>
    <property type="match status" value="1"/>
</dbReference>
<dbReference type="WBParaSite" id="mrna-Wban_04809">
    <property type="protein sequence ID" value="mrna-Wban_04809"/>
    <property type="gene ID" value="Wban_04809"/>
</dbReference>
<proteinExistence type="predicted"/>
<keyword evidence="1" id="KW-0547">Nucleotide-binding</keyword>
<feature type="region of interest" description="Disordered" evidence="2">
    <location>
        <begin position="310"/>
        <end position="329"/>
    </location>
</feature>
<keyword evidence="1" id="KW-0067">ATP-binding</keyword>
<protein>
    <recommendedName>
        <fullName evidence="3">Protein kinase domain-containing protein</fullName>
    </recommendedName>
</protein>
<feature type="domain" description="Protein kinase" evidence="3">
    <location>
        <begin position="39"/>
        <end position="323"/>
    </location>
</feature>
<dbReference type="PROSITE" id="PS50011">
    <property type="entry name" value="PROTEIN_KINASE_DOM"/>
    <property type="match status" value="1"/>
</dbReference>
<evidence type="ECO:0000256" key="2">
    <source>
        <dbReference type="SAM" id="MobiDB-lite"/>
    </source>
</evidence>
<sequence>MLPGYHNHKQSLSLKNFPKEGSSFQGKIASYQPYFILNKQVIKLLGKGGFGAVFQVQSSIDNKMYAAKLESYEHSRKITEILNSSHFCKIFELGKVEGKFRFIIITMLGPNLHTLRISHEKNHFSLGTALRFAQQSLEALQDMHSIGFLHRDVKPSNFGIGRPETNDFHIVYIFDFGLARQFATRDKDCRIPRKFASFRGTPRYASLSSHRKQEQSPKDDIESWFYMIIEWTIGTLPWRRLKNQDRDMIMLMKEQSRELDGVNLLLDGCPLPHYRMIMQYIDNLQYTSIPDYGYIYFLLKHIAKKNRISPDEPLDHDPEHPYSGTETPPSCLPYGVVISTAETIISNDTNKK</sequence>
<evidence type="ECO:0000313" key="5">
    <source>
        <dbReference type="WBParaSite" id="mrna-Wban_04809"/>
    </source>
</evidence>